<dbReference type="STRING" id="486041.B0CYC5"/>
<dbReference type="GeneID" id="6071978"/>
<dbReference type="InterPro" id="IPR012879">
    <property type="entry name" value="CCDC47"/>
</dbReference>
<dbReference type="HOGENOM" id="CLU_042570_1_0_1"/>
<sequence>MPTSEVAGASLVMSALTKFLAGLTPPPVITPEQYDGWQWTWKFFVFRPATLKNEAYLLAALLFYVLFAYVGSSSNSNKAKKWMAAHLPVYQQQFSKPQVKDSLIIDGRSDFFNFSTGRRNVASLHTVFTLRPRHDFFQWLYQTGKTFVDLQYRPTDEIQLDFKLAPGALPHDFVWAVVAKDELLSVKDGRWDLTFTKITENPSLPQSLSVMSEFADVTENILKPSGGFSLSDVLKDPKILPYFRSISVTDQPRDRPTVIRPANEREKHVIVSLRVPSSDHIADTVPFVTDIFQFVDVLTKINLRPETRNKLKKIREESDKDIKDESEREKREEALESKQAAKRKAEEERLSKLSAADQKKELEKERKRSLRKSQAKVQRK</sequence>
<dbReference type="Proteomes" id="UP000001194">
    <property type="component" value="Unassembled WGS sequence"/>
</dbReference>
<dbReference type="EMBL" id="DS547094">
    <property type="protein sequence ID" value="EDR12422.1"/>
    <property type="molecule type" value="Genomic_DNA"/>
</dbReference>
<dbReference type="RefSeq" id="XP_001876686.1">
    <property type="nucleotide sequence ID" value="XM_001876651.1"/>
</dbReference>
<dbReference type="OrthoDB" id="10039147at2759"/>
<reference evidence="7 8" key="1">
    <citation type="journal article" date="2008" name="Nature">
        <title>The genome of Laccaria bicolor provides insights into mycorrhizal symbiosis.</title>
        <authorList>
            <person name="Martin F."/>
            <person name="Aerts A."/>
            <person name="Ahren D."/>
            <person name="Brun A."/>
            <person name="Danchin E.G.J."/>
            <person name="Duchaussoy F."/>
            <person name="Gibon J."/>
            <person name="Kohler A."/>
            <person name="Lindquist E."/>
            <person name="Pereda V."/>
            <person name="Salamov A."/>
            <person name="Shapiro H.J."/>
            <person name="Wuyts J."/>
            <person name="Blaudez D."/>
            <person name="Buee M."/>
            <person name="Brokstein P."/>
            <person name="Canbaeck B."/>
            <person name="Cohen D."/>
            <person name="Courty P.E."/>
            <person name="Coutinho P.M."/>
            <person name="Delaruelle C."/>
            <person name="Detter J.C."/>
            <person name="Deveau A."/>
            <person name="DiFazio S."/>
            <person name="Duplessis S."/>
            <person name="Fraissinet-Tachet L."/>
            <person name="Lucic E."/>
            <person name="Frey-Klett P."/>
            <person name="Fourrey C."/>
            <person name="Feussner I."/>
            <person name="Gay G."/>
            <person name="Grimwood J."/>
            <person name="Hoegger P.J."/>
            <person name="Jain P."/>
            <person name="Kilaru S."/>
            <person name="Labbe J."/>
            <person name="Lin Y.C."/>
            <person name="Legue V."/>
            <person name="Le Tacon F."/>
            <person name="Marmeisse R."/>
            <person name="Melayah D."/>
            <person name="Montanini B."/>
            <person name="Muratet M."/>
            <person name="Nehls U."/>
            <person name="Niculita-Hirzel H."/>
            <person name="Oudot-Le Secq M.P."/>
            <person name="Peter M."/>
            <person name="Quesneville H."/>
            <person name="Rajashekar B."/>
            <person name="Reich M."/>
            <person name="Rouhier N."/>
            <person name="Schmutz J."/>
            <person name="Yin T."/>
            <person name="Chalot M."/>
            <person name="Henrissat B."/>
            <person name="Kuees U."/>
            <person name="Lucas S."/>
            <person name="Van de Peer Y."/>
            <person name="Podila G.K."/>
            <person name="Polle A."/>
            <person name="Pukkila P.J."/>
            <person name="Richardson P.M."/>
            <person name="Rouze P."/>
            <person name="Sanders I.R."/>
            <person name="Stajich J.E."/>
            <person name="Tunlid A."/>
            <person name="Tuskan G."/>
            <person name="Grigoriev I.V."/>
        </authorList>
    </citation>
    <scope>NUCLEOTIDE SEQUENCE [LARGE SCALE GENOMIC DNA]</scope>
    <source>
        <strain evidence="8">S238N-H82 / ATCC MYA-4686</strain>
    </source>
</reference>
<dbReference type="GO" id="GO:0005783">
    <property type="term" value="C:endoplasmic reticulum"/>
    <property type="evidence" value="ECO:0007669"/>
    <property type="project" value="InterPro"/>
</dbReference>
<keyword evidence="4 6" id="KW-0472">Membrane</keyword>
<feature type="region of interest" description="Disordered" evidence="5">
    <location>
        <begin position="316"/>
        <end position="380"/>
    </location>
</feature>
<keyword evidence="8" id="KW-1185">Reference proteome</keyword>
<dbReference type="PANTHER" id="PTHR12883">
    <property type="entry name" value="ADIPOCYTE-SPECIFIC PROTEIN 4-RELATED"/>
    <property type="match status" value="1"/>
</dbReference>
<feature type="compositionally biased region" description="Basic residues" evidence="5">
    <location>
        <begin position="367"/>
        <end position="380"/>
    </location>
</feature>
<dbReference type="Pfam" id="PF07946">
    <property type="entry name" value="CCDC47"/>
    <property type="match status" value="1"/>
</dbReference>
<evidence type="ECO:0000256" key="1">
    <source>
        <dbReference type="ARBA" id="ARBA00004167"/>
    </source>
</evidence>
<dbReference type="PANTHER" id="PTHR12883:SF0">
    <property type="entry name" value="PAT COMPLEX SUBUNIT CCDC47"/>
    <property type="match status" value="1"/>
</dbReference>
<dbReference type="KEGG" id="lbc:LACBIDRAFT_311810"/>
<keyword evidence="3 6" id="KW-1133">Transmembrane helix</keyword>
<dbReference type="FunCoup" id="B0CYC5">
    <property type="interactions" value="237"/>
</dbReference>
<keyword evidence="2 6" id="KW-0812">Transmembrane</keyword>
<comment type="subcellular location">
    <subcellularLocation>
        <location evidence="1">Membrane</location>
        <topology evidence="1">Single-pass membrane protein</topology>
    </subcellularLocation>
</comment>
<feature type="compositionally biased region" description="Basic and acidic residues" evidence="5">
    <location>
        <begin position="343"/>
        <end position="366"/>
    </location>
</feature>
<accession>B0CYC5</accession>
<evidence type="ECO:0000313" key="7">
    <source>
        <dbReference type="EMBL" id="EDR12422.1"/>
    </source>
</evidence>
<feature type="compositionally biased region" description="Basic and acidic residues" evidence="5">
    <location>
        <begin position="316"/>
        <end position="336"/>
    </location>
</feature>
<name>B0CYC5_LACBS</name>
<proteinExistence type="predicted"/>
<evidence type="ECO:0000256" key="4">
    <source>
        <dbReference type="ARBA" id="ARBA00023136"/>
    </source>
</evidence>
<dbReference type="GO" id="GO:0005509">
    <property type="term" value="F:calcium ion binding"/>
    <property type="evidence" value="ECO:0007669"/>
    <property type="project" value="InterPro"/>
</dbReference>
<dbReference type="GO" id="GO:0016020">
    <property type="term" value="C:membrane"/>
    <property type="evidence" value="ECO:0007669"/>
    <property type="project" value="UniProtKB-SubCell"/>
</dbReference>
<organism evidence="8">
    <name type="scientific">Laccaria bicolor (strain S238N-H82 / ATCC MYA-4686)</name>
    <name type="common">Bicoloured deceiver</name>
    <name type="synonym">Laccaria laccata var. bicolor</name>
    <dbReference type="NCBI Taxonomy" id="486041"/>
    <lineage>
        <taxon>Eukaryota</taxon>
        <taxon>Fungi</taxon>
        <taxon>Dikarya</taxon>
        <taxon>Basidiomycota</taxon>
        <taxon>Agaricomycotina</taxon>
        <taxon>Agaricomycetes</taxon>
        <taxon>Agaricomycetidae</taxon>
        <taxon>Agaricales</taxon>
        <taxon>Agaricineae</taxon>
        <taxon>Hydnangiaceae</taxon>
        <taxon>Laccaria</taxon>
    </lineage>
</organism>
<gene>
    <name evidence="7" type="ORF">LACBIDRAFT_311810</name>
</gene>
<evidence type="ECO:0000256" key="2">
    <source>
        <dbReference type="ARBA" id="ARBA00022692"/>
    </source>
</evidence>
<evidence type="ECO:0000256" key="3">
    <source>
        <dbReference type="ARBA" id="ARBA00022989"/>
    </source>
</evidence>
<dbReference type="AlphaFoldDB" id="B0CYC5"/>
<feature type="transmembrane region" description="Helical" evidence="6">
    <location>
        <begin position="55"/>
        <end position="72"/>
    </location>
</feature>
<dbReference type="InParanoid" id="B0CYC5"/>
<evidence type="ECO:0000256" key="5">
    <source>
        <dbReference type="SAM" id="MobiDB-lite"/>
    </source>
</evidence>
<dbReference type="GO" id="GO:0032469">
    <property type="term" value="P:endoplasmic reticulum calcium ion homeostasis"/>
    <property type="evidence" value="ECO:0007669"/>
    <property type="project" value="InterPro"/>
</dbReference>
<evidence type="ECO:0000313" key="8">
    <source>
        <dbReference type="Proteomes" id="UP000001194"/>
    </source>
</evidence>
<evidence type="ECO:0000256" key="6">
    <source>
        <dbReference type="SAM" id="Phobius"/>
    </source>
</evidence>
<protein>
    <submittedName>
        <fullName evidence="7">Predicted protein</fullName>
    </submittedName>
</protein>